<dbReference type="GO" id="GO:0019557">
    <property type="term" value="P:L-histidine catabolic process to glutamate and formate"/>
    <property type="evidence" value="ECO:0007669"/>
    <property type="project" value="UniProtKB-UniPathway"/>
</dbReference>
<keyword evidence="10" id="KW-1185">Reference proteome</keyword>
<keyword evidence="2 7" id="KW-0479">Metal-binding</keyword>
<evidence type="ECO:0000256" key="2">
    <source>
        <dbReference type="ARBA" id="ARBA00022723"/>
    </source>
</evidence>
<feature type="binding site" evidence="7">
    <location>
        <position position="232"/>
    </location>
    <ligand>
        <name>4-imidazolone-5-propanoate</name>
        <dbReference type="ChEBI" id="CHEBI:77893"/>
    </ligand>
</feature>
<comment type="function">
    <text evidence="7">Catalyzes the hydrolytic cleavage of the carbon-nitrogen bond in imidazolone-5-propanoate to yield N-formimidoyl-L-glutamate. It is the third step in the universal histidine degradation pathway.</text>
</comment>
<dbReference type="EC" id="3.5.2.7" evidence="1 7"/>
<keyword evidence="6 7" id="KW-0408">Iron</keyword>
<evidence type="ECO:0000256" key="7">
    <source>
        <dbReference type="HAMAP-Rule" id="MF_00372"/>
    </source>
</evidence>
<dbReference type="InterPro" id="IPR006680">
    <property type="entry name" value="Amidohydro-rel"/>
</dbReference>
<dbReference type="InterPro" id="IPR032466">
    <property type="entry name" value="Metal_Hydrolase"/>
</dbReference>
<dbReference type="SUPFAM" id="SSF51338">
    <property type="entry name" value="Composite domain of metallo-dependent hydrolases"/>
    <property type="match status" value="1"/>
</dbReference>
<dbReference type="GO" id="GO:0008270">
    <property type="term" value="F:zinc ion binding"/>
    <property type="evidence" value="ECO:0007669"/>
    <property type="project" value="UniProtKB-UniRule"/>
</dbReference>
<feature type="domain" description="Amidohydrolase-related" evidence="8">
    <location>
        <begin position="60"/>
        <end position="370"/>
    </location>
</feature>
<dbReference type="SUPFAM" id="SSF51556">
    <property type="entry name" value="Metallo-dependent hydrolases"/>
    <property type="match status" value="1"/>
</dbReference>
<dbReference type="Pfam" id="PF01979">
    <property type="entry name" value="Amidohydro_1"/>
    <property type="match status" value="1"/>
</dbReference>
<dbReference type="EMBL" id="JACCBU010000001">
    <property type="protein sequence ID" value="NYE74628.1"/>
    <property type="molecule type" value="Genomic_DNA"/>
</dbReference>
<evidence type="ECO:0000313" key="10">
    <source>
        <dbReference type="Proteomes" id="UP000569914"/>
    </source>
</evidence>
<proteinExistence type="inferred from homology"/>
<dbReference type="PANTHER" id="PTHR42752">
    <property type="entry name" value="IMIDAZOLONEPROPIONASE"/>
    <property type="match status" value="1"/>
</dbReference>
<dbReference type="UniPathway" id="UPA00379">
    <property type="reaction ID" value="UER00551"/>
</dbReference>
<evidence type="ECO:0000256" key="1">
    <source>
        <dbReference type="ARBA" id="ARBA00012864"/>
    </source>
</evidence>
<dbReference type="PANTHER" id="PTHR42752:SF1">
    <property type="entry name" value="IMIDAZOLONEPROPIONASE-RELATED"/>
    <property type="match status" value="1"/>
</dbReference>
<feature type="binding site" evidence="7">
    <location>
        <position position="78"/>
    </location>
    <ligand>
        <name>4-imidazolone-5-propanoate</name>
        <dbReference type="ChEBI" id="CHEBI:77893"/>
    </ligand>
</feature>
<evidence type="ECO:0000313" key="9">
    <source>
        <dbReference type="EMBL" id="NYE74628.1"/>
    </source>
</evidence>
<feature type="binding site" evidence="7">
    <location>
        <position position="310"/>
    </location>
    <ligand>
        <name>4-imidazolone-5-propanoate</name>
        <dbReference type="ChEBI" id="CHEBI:77893"/>
    </ligand>
</feature>
<gene>
    <name evidence="7" type="primary">hutI</name>
    <name evidence="9" type="ORF">BKA15_005957</name>
</gene>
<dbReference type="GO" id="GO:0019556">
    <property type="term" value="P:L-histidine catabolic process to glutamate and formamide"/>
    <property type="evidence" value="ECO:0007669"/>
    <property type="project" value="UniProtKB-UniRule"/>
</dbReference>
<feature type="binding site" evidence="7">
    <location>
        <position position="305"/>
    </location>
    <ligand>
        <name>Zn(2+)</name>
        <dbReference type="ChEBI" id="CHEBI:29105"/>
    </ligand>
</feature>
<comment type="cofactor">
    <cofactor evidence="7">
        <name>Zn(2+)</name>
        <dbReference type="ChEBI" id="CHEBI:29105"/>
    </cofactor>
    <cofactor evidence="7">
        <name>Fe(3+)</name>
        <dbReference type="ChEBI" id="CHEBI:29034"/>
    </cofactor>
    <text evidence="7">Binds 1 zinc or iron ion per subunit.</text>
</comment>
<evidence type="ECO:0000256" key="5">
    <source>
        <dbReference type="ARBA" id="ARBA00022833"/>
    </source>
</evidence>
<keyword evidence="5 7" id="KW-0862">Zinc</keyword>
<dbReference type="GO" id="GO:0005737">
    <property type="term" value="C:cytoplasm"/>
    <property type="evidence" value="ECO:0007669"/>
    <property type="project" value="UniProtKB-SubCell"/>
</dbReference>
<feature type="binding site" evidence="7">
    <location>
        <position position="309"/>
    </location>
    <ligand>
        <name>N-formimidoyl-L-glutamate</name>
        <dbReference type="ChEBI" id="CHEBI:58928"/>
    </ligand>
</feature>
<name>A0A7Y9ICY8_9ACTN</name>
<dbReference type="Proteomes" id="UP000569914">
    <property type="component" value="Unassembled WGS sequence"/>
</dbReference>
<feature type="binding site" evidence="7">
    <location>
        <position position="71"/>
    </location>
    <ligand>
        <name>Zn(2+)</name>
        <dbReference type="ChEBI" id="CHEBI:29105"/>
    </ligand>
</feature>
<organism evidence="9 10">
    <name type="scientific">Microlunatus parietis</name>
    <dbReference type="NCBI Taxonomy" id="682979"/>
    <lineage>
        <taxon>Bacteria</taxon>
        <taxon>Bacillati</taxon>
        <taxon>Actinomycetota</taxon>
        <taxon>Actinomycetes</taxon>
        <taxon>Propionibacteriales</taxon>
        <taxon>Propionibacteriaceae</taxon>
        <taxon>Microlunatus</taxon>
    </lineage>
</organism>
<evidence type="ECO:0000256" key="3">
    <source>
        <dbReference type="ARBA" id="ARBA00022801"/>
    </source>
</evidence>
<feature type="binding site" evidence="7">
    <location>
        <position position="71"/>
    </location>
    <ligand>
        <name>Fe(3+)</name>
        <dbReference type="ChEBI" id="CHEBI:29034"/>
    </ligand>
</feature>
<keyword evidence="7" id="KW-0963">Cytoplasm</keyword>
<evidence type="ECO:0000256" key="4">
    <source>
        <dbReference type="ARBA" id="ARBA00022808"/>
    </source>
</evidence>
<dbReference type="GO" id="GO:0050480">
    <property type="term" value="F:imidazolonepropionase activity"/>
    <property type="evidence" value="ECO:0007669"/>
    <property type="project" value="UniProtKB-UniRule"/>
</dbReference>
<keyword evidence="4 7" id="KW-0369">Histidine metabolism</keyword>
<comment type="subcellular location">
    <subcellularLocation>
        <location evidence="7">Cytoplasm</location>
    </subcellularLocation>
</comment>
<feature type="binding site" evidence="7">
    <location>
        <position position="69"/>
    </location>
    <ligand>
        <name>Fe(3+)</name>
        <dbReference type="ChEBI" id="CHEBI:29034"/>
    </ligand>
</feature>
<keyword evidence="3 7" id="KW-0378">Hydrolase</keyword>
<dbReference type="GO" id="GO:0005506">
    <property type="term" value="F:iron ion binding"/>
    <property type="evidence" value="ECO:0007669"/>
    <property type="project" value="UniProtKB-UniRule"/>
</dbReference>
<evidence type="ECO:0000256" key="6">
    <source>
        <dbReference type="ARBA" id="ARBA00023004"/>
    </source>
</evidence>
<feature type="binding site" evidence="7">
    <location>
        <position position="69"/>
    </location>
    <ligand>
        <name>Zn(2+)</name>
        <dbReference type="ChEBI" id="CHEBI:29105"/>
    </ligand>
</feature>
<protein>
    <recommendedName>
        <fullName evidence="1 7">Imidazolonepropionase</fullName>
        <ecNumber evidence="1 7">3.5.2.7</ecNumber>
    </recommendedName>
    <alternativeName>
        <fullName evidence="7">Imidazolone-5-propionate hydrolase</fullName>
    </alternativeName>
</protein>
<dbReference type="Gene3D" id="3.20.20.140">
    <property type="entry name" value="Metal-dependent hydrolases"/>
    <property type="match status" value="1"/>
</dbReference>
<feature type="binding site" evidence="7">
    <location>
        <position position="305"/>
    </location>
    <ligand>
        <name>Fe(3+)</name>
        <dbReference type="ChEBI" id="CHEBI:29034"/>
    </ligand>
</feature>
<feature type="binding site" evidence="7">
    <location>
        <position position="307"/>
    </location>
    <ligand>
        <name>N-formimidoyl-L-glutamate</name>
        <dbReference type="ChEBI" id="CHEBI:58928"/>
    </ligand>
</feature>
<comment type="catalytic activity">
    <reaction evidence="7">
        <text>4-imidazolone-5-propanoate + H2O = N-formimidoyl-L-glutamate</text>
        <dbReference type="Rhea" id="RHEA:23660"/>
        <dbReference type="ChEBI" id="CHEBI:15377"/>
        <dbReference type="ChEBI" id="CHEBI:58928"/>
        <dbReference type="ChEBI" id="CHEBI:77893"/>
        <dbReference type="EC" id="3.5.2.7"/>
    </reaction>
</comment>
<dbReference type="InterPro" id="IPR005920">
    <property type="entry name" value="HutI"/>
</dbReference>
<dbReference type="AlphaFoldDB" id="A0A7Y9ICY8"/>
<feature type="binding site" evidence="7">
    <location>
        <position position="163"/>
    </location>
    <ligand>
        <name>4-imidazolone-5-propanoate</name>
        <dbReference type="ChEBI" id="CHEBI:77893"/>
    </ligand>
</feature>
<dbReference type="NCBIfam" id="TIGR01224">
    <property type="entry name" value="hutI"/>
    <property type="match status" value="1"/>
</dbReference>
<dbReference type="InterPro" id="IPR011059">
    <property type="entry name" value="Metal-dep_hydrolase_composite"/>
</dbReference>
<comment type="similarity">
    <text evidence="7">Belongs to the metallo-dependent hydrolases superfamily. HutI family.</text>
</comment>
<comment type="caution">
    <text evidence="9">The sequence shown here is derived from an EMBL/GenBank/DDBJ whole genome shotgun (WGS) entry which is preliminary data.</text>
</comment>
<sequence>MTATLITGIGQLVTCDGSGPDGLGLRDDQAVIASDGVINWIGPAAAAPAADTMIDCAGRTVIPGFVDSHTHLVFAGDRSAEFTARMAGKPYDGGGIGTTVAATRSADDDQLRSLIAGRVAAARAQGTTTLEIKSGYGLTVEEEVRALRLAGEFTTETTFLGGHVVPAELAADRAGYVDLVCGPMLTAAAPYARWIDVFCEPNSPHAFTAEESRMILTAGAAAGLELRVHGNQLGPGPGVRLAVELGAASVDHCTHLTDADVDALAGAADTTVATLLPGVEFATRSPYPDGARLAAAGVSIALASDCNPGTCHSSSMPFMIALAVRELGLTPAQALLAATVGGARALRRTDIGAIAIGRRADLAVIDTPSYLHLAYSPGMALTMALDPDSRERQ</sequence>
<comment type="pathway">
    <text evidence="7">Amino-acid degradation; L-histidine degradation into L-glutamate; N-formimidoyl-L-glutamate from L-histidine: step 3/3.</text>
</comment>
<feature type="binding site" evidence="7">
    <location>
        <position position="136"/>
    </location>
    <ligand>
        <name>N-formimidoyl-L-glutamate</name>
        <dbReference type="ChEBI" id="CHEBI:58928"/>
    </ligand>
</feature>
<dbReference type="RefSeq" id="WP_179757081.1">
    <property type="nucleotide sequence ID" value="NZ_JACCBU010000001.1"/>
</dbReference>
<feature type="binding site" evidence="7">
    <location>
        <position position="229"/>
    </location>
    <ligand>
        <name>Fe(3+)</name>
        <dbReference type="ChEBI" id="CHEBI:29034"/>
    </ligand>
</feature>
<feature type="binding site" evidence="7">
    <location>
        <position position="136"/>
    </location>
    <ligand>
        <name>4-imidazolone-5-propanoate</name>
        <dbReference type="ChEBI" id="CHEBI:77893"/>
    </ligand>
</feature>
<feature type="binding site" evidence="7">
    <location>
        <position position="229"/>
    </location>
    <ligand>
        <name>Zn(2+)</name>
        <dbReference type="ChEBI" id="CHEBI:29105"/>
    </ligand>
</feature>
<evidence type="ECO:0000259" key="8">
    <source>
        <dbReference type="Pfam" id="PF01979"/>
    </source>
</evidence>
<reference evidence="9 10" key="1">
    <citation type="submission" date="2020-07" db="EMBL/GenBank/DDBJ databases">
        <title>Sequencing the genomes of 1000 actinobacteria strains.</title>
        <authorList>
            <person name="Klenk H.-P."/>
        </authorList>
    </citation>
    <scope>NUCLEOTIDE SEQUENCE [LARGE SCALE GENOMIC DNA]</scope>
    <source>
        <strain evidence="9 10">DSM 22083</strain>
    </source>
</reference>
<accession>A0A7Y9ICY8</accession>
<dbReference type="HAMAP" id="MF_00372">
    <property type="entry name" value="HutI"/>
    <property type="match status" value="1"/>
</dbReference>
<dbReference type="Gene3D" id="2.30.40.10">
    <property type="entry name" value="Urease, subunit C, domain 1"/>
    <property type="match status" value="1"/>
</dbReference>